<proteinExistence type="predicted"/>
<name>A0ABR6ZUX8_9BURK</name>
<organism evidence="6 7">
    <name type="scientific">Undibacterium hunanense</name>
    <dbReference type="NCBI Taxonomy" id="2762292"/>
    <lineage>
        <taxon>Bacteria</taxon>
        <taxon>Pseudomonadati</taxon>
        <taxon>Pseudomonadota</taxon>
        <taxon>Betaproteobacteria</taxon>
        <taxon>Burkholderiales</taxon>
        <taxon>Oxalobacteraceae</taxon>
        <taxon>Undibacterium</taxon>
    </lineage>
</organism>
<keyword evidence="3 4" id="KW-0472">Membrane</keyword>
<dbReference type="EMBL" id="JACOGF010000009">
    <property type="protein sequence ID" value="MBC3919320.1"/>
    <property type="molecule type" value="Genomic_DNA"/>
</dbReference>
<reference evidence="6 7" key="1">
    <citation type="submission" date="2020-08" db="EMBL/GenBank/DDBJ databases">
        <title>Novel species isolated from subtropical streams in China.</title>
        <authorList>
            <person name="Lu H."/>
        </authorList>
    </citation>
    <scope>NUCLEOTIDE SEQUENCE [LARGE SCALE GENOMIC DNA]</scope>
    <source>
        <strain evidence="6 7">CY18W</strain>
    </source>
</reference>
<dbReference type="Proteomes" id="UP000650424">
    <property type="component" value="Unassembled WGS sequence"/>
</dbReference>
<evidence type="ECO:0000259" key="5">
    <source>
        <dbReference type="PROSITE" id="PS50850"/>
    </source>
</evidence>
<evidence type="ECO:0000256" key="4">
    <source>
        <dbReference type="SAM" id="Phobius"/>
    </source>
</evidence>
<feature type="transmembrane region" description="Helical" evidence="4">
    <location>
        <begin position="248"/>
        <end position="269"/>
    </location>
</feature>
<feature type="transmembrane region" description="Helical" evidence="4">
    <location>
        <begin position="375"/>
        <end position="395"/>
    </location>
</feature>
<evidence type="ECO:0000256" key="1">
    <source>
        <dbReference type="ARBA" id="ARBA00022692"/>
    </source>
</evidence>
<feature type="transmembrane region" description="Helical" evidence="4">
    <location>
        <begin position="46"/>
        <end position="64"/>
    </location>
</feature>
<dbReference type="InterPro" id="IPR050327">
    <property type="entry name" value="Proton-linked_MCT"/>
</dbReference>
<dbReference type="InterPro" id="IPR011701">
    <property type="entry name" value="MFS"/>
</dbReference>
<dbReference type="RefSeq" id="WP_186948581.1">
    <property type="nucleotide sequence ID" value="NZ_JACOGF010000009.1"/>
</dbReference>
<dbReference type="Gene3D" id="1.20.1250.20">
    <property type="entry name" value="MFS general substrate transporter like domains"/>
    <property type="match status" value="1"/>
</dbReference>
<protein>
    <submittedName>
        <fullName evidence="6">MFS transporter</fullName>
    </submittedName>
</protein>
<accession>A0ABR6ZUX8</accession>
<comment type="caution">
    <text evidence="6">The sequence shown here is derived from an EMBL/GenBank/DDBJ whole genome shotgun (WGS) entry which is preliminary data.</text>
</comment>
<feature type="transmembrane region" description="Helical" evidence="4">
    <location>
        <begin position="12"/>
        <end position="34"/>
    </location>
</feature>
<gene>
    <name evidence="6" type="ORF">H8L32_17655</name>
</gene>
<evidence type="ECO:0000256" key="3">
    <source>
        <dbReference type="ARBA" id="ARBA00023136"/>
    </source>
</evidence>
<feature type="transmembrane region" description="Helical" evidence="4">
    <location>
        <begin position="166"/>
        <end position="185"/>
    </location>
</feature>
<feature type="transmembrane region" description="Helical" evidence="4">
    <location>
        <begin position="100"/>
        <end position="124"/>
    </location>
</feature>
<keyword evidence="7" id="KW-1185">Reference proteome</keyword>
<keyword evidence="1 4" id="KW-0812">Transmembrane</keyword>
<evidence type="ECO:0000313" key="6">
    <source>
        <dbReference type="EMBL" id="MBC3919320.1"/>
    </source>
</evidence>
<evidence type="ECO:0000256" key="2">
    <source>
        <dbReference type="ARBA" id="ARBA00022989"/>
    </source>
</evidence>
<dbReference type="PANTHER" id="PTHR11360:SF308">
    <property type="entry name" value="BLL3089 PROTEIN"/>
    <property type="match status" value="1"/>
</dbReference>
<dbReference type="SUPFAM" id="SSF103473">
    <property type="entry name" value="MFS general substrate transporter"/>
    <property type="match status" value="1"/>
</dbReference>
<feature type="transmembrane region" description="Helical" evidence="4">
    <location>
        <begin position="76"/>
        <end position="94"/>
    </location>
</feature>
<dbReference type="Pfam" id="PF07690">
    <property type="entry name" value="MFS_1"/>
    <property type="match status" value="1"/>
</dbReference>
<sequence length="398" mass="42773">MKHTPHALQTIAILAVTQILSWGSLYYAIAILAPEIQKEMGWRAELVFGAFSWSLLVAGMIATYSGMLLDRHGGRLVMGMGSATCGLGLILLSSAHTLPIYFLAWSILGLAMAMTLYEAAFATITHHFTIHSRQAISTLTLFGGFASTVFWPLTQKLNSMIGWRDTYLAYGIAQLLVCLPLHLLLQKKRAVPHVEIAKAKTAPDTQRSHSLQEALRNPTFWKLAFAFSANSFVFSALSVHLIPLLGQVGHPVTLAVFMAALIGPMQVAGRIGEMTLARNALPQTVGKFTFAALPAALLTLILFGTHAWAIALFCVFYGLSNGILTIVRGTIPQALFGTKNYGAISGAMSGPALFSKAAGPLIIASLVQHASSPDVIFACLLLFSIASLAFYLAALKTR</sequence>
<dbReference type="InterPro" id="IPR020846">
    <property type="entry name" value="MFS_dom"/>
</dbReference>
<dbReference type="PANTHER" id="PTHR11360">
    <property type="entry name" value="MONOCARBOXYLATE TRANSPORTER"/>
    <property type="match status" value="1"/>
</dbReference>
<keyword evidence="2 4" id="KW-1133">Transmembrane helix</keyword>
<feature type="transmembrane region" description="Helical" evidence="4">
    <location>
        <begin position="290"/>
        <end position="319"/>
    </location>
</feature>
<feature type="transmembrane region" description="Helical" evidence="4">
    <location>
        <begin position="136"/>
        <end position="154"/>
    </location>
</feature>
<feature type="domain" description="Major facilitator superfamily (MFS) profile" evidence="5">
    <location>
        <begin position="10"/>
        <end position="398"/>
    </location>
</feature>
<dbReference type="InterPro" id="IPR036259">
    <property type="entry name" value="MFS_trans_sf"/>
</dbReference>
<dbReference type="PROSITE" id="PS50850">
    <property type="entry name" value="MFS"/>
    <property type="match status" value="1"/>
</dbReference>
<evidence type="ECO:0000313" key="7">
    <source>
        <dbReference type="Proteomes" id="UP000650424"/>
    </source>
</evidence>